<dbReference type="AlphaFoldDB" id="A0A2W7NXT1"/>
<dbReference type="PANTHER" id="PTHR42928:SF5">
    <property type="entry name" value="BLR1237 PROTEIN"/>
    <property type="match status" value="1"/>
</dbReference>
<organism evidence="3 4">
    <name type="scientific">Cupriavidus phytorum</name>
    <dbReference type="NCBI Taxonomy" id="3024399"/>
    <lineage>
        <taxon>Bacteria</taxon>
        <taxon>Pseudomonadati</taxon>
        <taxon>Pseudomonadota</taxon>
        <taxon>Betaproteobacteria</taxon>
        <taxon>Burkholderiales</taxon>
        <taxon>Burkholderiaceae</taxon>
        <taxon>Cupriavidus</taxon>
    </lineage>
</organism>
<dbReference type="InterPro" id="IPR005064">
    <property type="entry name" value="BUG"/>
</dbReference>
<evidence type="ECO:0000313" key="3">
    <source>
        <dbReference type="EMBL" id="PZX26912.1"/>
    </source>
</evidence>
<evidence type="ECO:0000256" key="2">
    <source>
        <dbReference type="SAM" id="SignalP"/>
    </source>
</evidence>
<dbReference type="SUPFAM" id="SSF53850">
    <property type="entry name" value="Periplasmic binding protein-like II"/>
    <property type="match status" value="1"/>
</dbReference>
<keyword evidence="4" id="KW-1185">Reference proteome</keyword>
<dbReference type="NCBIfam" id="TIGR01409">
    <property type="entry name" value="TAT_signal_seq"/>
    <property type="match status" value="1"/>
</dbReference>
<dbReference type="Gene3D" id="3.40.190.150">
    <property type="entry name" value="Bordetella uptake gene, domain 1"/>
    <property type="match status" value="1"/>
</dbReference>
<dbReference type="PIRSF" id="PIRSF017082">
    <property type="entry name" value="YflP"/>
    <property type="match status" value="1"/>
</dbReference>
<gene>
    <name evidence="3" type="ORF">C7416_106201</name>
</gene>
<evidence type="ECO:0000256" key="1">
    <source>
        <dbReference type="ARBA" id="ARBA00006987"/>
    </source>
</evidence>
<reference evidence="3" key="1">
    <citation type="submission" date="2018-06" db="EMBL/GenBank/DDBJ databases">
        <title>Genomic Encyclopedia of Type Strains, Phase IV (KMG-V): Genome sequencing to study the core and pangenomes of soil and plant-associated prokaryotes.</title>
        <authorList>
            <person name="Whitman W."/>
        </authorList>
    </citation>
    <scope>NUCLEOTIDE SEQUENCE [LARGE SCALE GENOMIC DNA]</scope>
    <source>
        <strain evidence="3">MLR2-44</strain>
    </source>
</reference>
<comment type="similarity">
    <text evidence="1">Belongs to the UPF0065 (bug) family.</text>
</comment>
<dbReference type="PROSITE" id="PS51318">
    <property type="entry name" value="TAT"/>
    <property type="match status" value="1"/>
</dbReference>
<dbReference type="InterPro" id="IPR042100">
    <property type="entry name" value="Bug_dom1"/>
</dbReference>
<feature type="chain" id="PRO_5015979652" evidence="2">
    <location>
        <begin position="30"/>
        <end position="327"/>
    </location>
</feature>
<dbReference type="InterPro" id="IPR019546">
    <property type="entry name" value="TAT_signal_bac_arc"/>
</dbReference>
<accession>A0A2W7NXT1</accession>
<dbReference type="InterPro" id="IPR006311">
    <property type="entry name" value="TAT_signal"/>
</dbReference>
<comment type="caution">
    <text evidence="3">The sequence shown here is derived from an EMBL/GenBank/DDBJ whole genome shotgun (WGS) entry which is preliminary data.</text>
</comment>
<proteinExistence type="inferred from homology"/>
<dbReference type="CDD" id="cd07012">
    <property type="entry name" value="PBP2_Bug_TTT"/>
    <property type="match status" value="1"/>
</dbReference>
<dbReference type="Proteomes" id="UP000249638">
    <property type="component" value="Unassembled WGS sequence"/>
</dbReference>
<evidence type="ECO:0000313" key="4">
    <source>
        <dbReference type="Proteomes" id="UP000249638"/>
    </source>
</evidence>
<feature type="signal peptide" evidence="2">
    <location>
        <begin position="1"/>
        <end position="29"/>
    </location>
</feature>
<name>A0A2W7NXT1_9BURK</name>
<dbReference type="PANTHER" id="PTHR42928">
    <property type="entry name" value="TRICARBOXYLATE-BINDING PROTEIN"/>
    <property type="match status" value="1"/>
</dbReference>
<keyword evidence="2" id="KW-0732">Signal</keyword>
<dbReference type="Pfam" id="PF03401">
    <property type="entry name" value="TctC"/>
    <property type="match status" value="1"/>
</dbReference>
<sequence length="327" mass="34800">MSTTRRNFLARAAGAVAAAGLLPWRAAVAQPAWPAKPVKLINMGPPGSPPDTYARIYAARLAQTLGVPVVVDNRPGAGANLASDAVAKAAPDGYTLLYTVSSAFTINPFLYRKLPFDPDKDLRPVSPLLAQGSFMVVNNDLPVKSLHELVAYAKAHPGQLAYASYGIGGFAHLIMELLSQAAQVQMLHVPYKAGAMTDLIAGQVQLMVEPAASAIPMIRARKVRAIAFTGPRRHAQFPALPTVAETYPDVASFGWHGVWAPAGVPAEIVQRLNAELTRITGSPEVATKIRELGSEPLSATTEGMQAMLRAEARKWSALIRAKGISLD</sequence>
<dbReference type="EMBL" id="QKZN01000006">
    <property type="protein sequence ID" value="PZX26912.1"/>
    <property type="molecule type" value="Genomic_DNA"/>
</dbReference>
<dbReference type="Gene3D" id="3.40.190.10">
    <property type="entry name" value="Periplasmic binding protein-like II"/>
    <property type="match status" value="1"/>
</dbReference>
<protein>
    <submittedName>
        <fullName evidence="3">Secreted protein</fullName>
    </submittedName>
</protein>